<sequence>MNTYSHVKFLKRLLNHLGLAEERIQQYFCSAAEVEKFIRSVEDISSKVEKLPPLPK</sequence>
<keyword evidence="3" id="KW-0408">Iron</keyword>
<dbReference type="InterPro" id="IPR003813">
    <property type="entry name" value="MvhD/FlpD"/>
</dbReference>
<evidence type="ECO:0000256" key="4">
    <source>
        <dbReference type="ARBA" id="ARBA00023014"/>
    </source>
</evidence>
<proteinExistence type="predicted"/>
<dbReference type="Pfam" id="PF02662">
    <property type="entry name" value="FlpD"/>
    <property type="match status" value="1"/>
</dbReference>
<feature type="domain" description="F420-non-reducing hydrogenase iron-sulfur subunit D" evidence="5">
    <location>
        <begin position="4"/>
        <end position="51"/>
    </location>
</feature>
<keyword evidence="1" id="KW-0479">Metal-binding</keyword>
<reference evidence="6" key="1">
    <citation type="journal article" date="2014" name="Front. Microbiol.">
        <title>High frequency of phylogenetically diverse reductive dehalogenase-homologous genes in deep subseafloor sedimentary metagenomes.</title>
        <authorList>
            <person name="Kawai M."/>
            <person name="Futagami T."/>
            <person name="Toyoda A."/>
            <person name="Takaki Y."/>
            <person name="Nishi S."/>
            <person name="Hori S."/>
            <person name="Arai W."/>
            <person name="Tsubouchi T."/>
            <person name="Morono Y."/>
            <person name="Uchiyama I."/>
            <person name="Ito T."/>
            <person name="Fujiyama A."/>
            <person name="Inagaki F."/>
            <person name="Takami H."/>
        </authorList>
    </citation>
    <scope>NUCLEOTIDE SEQUENCE</scope>
    <source>
        <strain evidence="6">Expedition CK06-06</strain>
    </source>
</reference>
<evidence type="ECO:0000256" key="3">
    <source>
        <dbReference type="ARBA" id="ARBA00023004"/>
    </source>
</evidence>
<dbReference type="GO" id="GO:0051536">
    <property type="term" value="F:iron-sulfur cluster binding"/>
    <property type="evidence" value="ECO:0007669"/>
    <property type="project" value="UniProtKB-KW"/>
</dbReference>
<dbReference type="AlphaFoldDB" id="X1CB07"/>
<organism evidence="6">
    <name type="scientific">marine sediment metagenome</name>
    <dbReference type="NCBI Taxonomy" id="412755"/>
    <lineage>
        <taxon>unclassified sequences</taxon>
        <taxon>metagenomes</taxon>
        <taxon>ecological metagenomes</taxon>
    </lineage>
</organism>
<evidence type="ECO:0000259" key="5">
    <source>
        <dbReference type="Pfam" id="PF02662"/>
    </source>
</evidence>
<evidence type="ECO:0000256" key="2">
    <source>
        <dbReference type="ARBA" id="ARBA00023002"/>
    </source>
</evidence>
<dbReference type="EMBL" id="BART01025781">
    <property type="protein sequence ID" value="GAG90427.1"/>
    <property type="molecule type" value="Genomic_DNA"/>
</dbReference>
<gene>
    <name evidence="6" type="ORF">S01H4_46179</name>
</gene>
<keyword evidence="4" id="KW-0411">Iron-sulfur</keyword>
<accession>X1CB07</accession>
<keyword evidence="2" id="KW-0560">Oxidoreductase</keyword>
<dbReference type="GO" id="GO:0016491">
    <property type="term" value="F:oxidoreductase activity"/>
    <property type="evidence" value="ECO:0007669"/>
    <property type="project" value="UniProtKB-KW"/>
</dbReference>
<comment type="caution">
    <text evidence="6">The sequence shown here is derived from an EMBL/GenBank/DDBJ whole genome shotgun (WGS) entry which is preliminary data.</text>
</comment>
<name>X1CB07_9ZZZZ</name>
<dbReference type="GO" id="GO:0046872">
    <property type="term" value="F:metal ion binding"/>
    <property type="evidence" value="ECO:0007669"/>
    <property type="project" value="UniProtKB-KW"/>
</dbReference>
<evidence type="ECO:0000256" key="1">
    <source>
        <dbReference type="ARBA" id="ARBA00022723"/>
    </source>
</evidence>
<evidence type="ECO:0000313" key="6">
    <source>
        <dbReference type="EMBL" id="GAG90427.1"/>
    </source>
</evidence>
<protein>
    <recommendedName>
        <fullName evidence="5">F420-non-reducing hydrogenase iron-sulfur subunit D domain-containing protein</fullName>
    </recommendedName>
</protein>